<comment type="caution">
    <text evidence="6">The sequence shown here is derived from an EMBL/GenBank/DDBJ whole genome shotgun (WGS) entry which is preliminary data.</text>
</comment>
<keyword evidence="2 5" id="KW-0812">Transmembrane</keyword>
<keyword evidence="4 5" id="KW-0472">Membrane</keyword>
<dbReference type="Gene3D" id="1.20.120.550">
    <property type="entry name" value="Membrane associated eicosanoid/glutathione metabolism-like domain"/>
    <property type="match status" value="1"/>
</dbReference>
<evidence type="ECO:0000313" key="6">
    <source>
        <dbReference type="EMBL" id="MDC7693002.1"/>
    </source>
</evidence>
<evidence type="ECO:0000256" key="3">
    <source>
        <dbReference type="ARBA" id="ARBA00022989"/>
    </source>
</evidence>
<evidence type="ECO:0000256" key="4">
    <source>
        <dbReference type="ARBA" id="ARBA00023136"/>
    </source>
</evidence>
<dbReference type="EMBL" id="JAQQKW010000001">
    <property type="protein sequence ID" value="MDC7693002.1"/>
    <property type="molecule type" value="Genomic_DNA"/>
</dbReference>
<dbReference type="InterPro" id="IPR023352">
    <property type="entry name" value="MAPEG-like_dom_sf"/>
</dbReference>
<protein>
    <submittedName>
        <fullName evidence="6">MAPEG family protein</fullName>
    </submittedName>
</protein>
<evidence type="ECO:0000256" key="1">
    <source>
        <dbReference type="ARBA" id="ARBA00004370"/>
    </source>
</evidence>
<accession>A0ABT5IA02</accession>
<feature type="transmembrane region" description="Helical" evidence="5">
    <location>
        <begin position="66"/>
        <end position="96"/>
    </location>
</feature>
<feature type="transmembrane region" description="Helical" evidence="5">
    <location>
        <begin position="108"/>
        <end position="127"/>
    </location>
</feature>
<name>A0ABT5IA02_9CAUL</name>
<dbReference type="SUPFAM" id="SSF161084">
    <property type="entry name" value="MAPEG domain-like"/>
    <property type="match status" value="1"/>
</dbReference>
<sequence>MVAPLLALIAWSLIVLVWLYARRIPAMLQLGQDFQLFADKRHLFRLPADVRAVADNYTHLTEQPTLFYALSLGIQVSGLADQLFIVLAWIYVLLRIVHSLVQGIGNHVILRFCVFAAGTGILAYMTLRAIRLVFDF</sequence>
<dbReference type="RefSeq" id="WP_272739775.1">
    <property type="nucleotide sequence ID" value="NZ_JAQQKW010000001.1"/>
</dbReference>
<gene>
    <name evidence="6" type="ORF">PQU94_01765</name>
</gene>
<proteinExistence type="predicted"/>
<evidence type="ECO:0000313" key="7">
    <source>
        <dbReference type="Proteomes" id="UP001216595"/>
    </source>
</evidence>
<evidence type="ECO:0000256" key="2">
    <source>
        <dbReference type="ARBA" id="ARBA00022692"/>
    </source>
</evidence>
<keyword evidence="3 5" id="KW-1133">Transmembrane helix</keyword>
<dbReference type="InterPro" id="IPR001129">
    <property type="entry name" value="Membr-assoc_MAPEG"/>
</dbReference>
<evidence type="ECO:0000256" key="5">
    <source>
        <dbReference type="SAM" id="Phobius"/>
    </source>
</evidence>
<organism evidence="6 7">
    <name type="scientific">Asticcacaulis currens</name>
    <dbReference type="NCBI Taxonomy" id="2984210"/>
    <lineage>
        <taxon>Bacteria</taxon>
        <taxon>Pseudomonadati</taxon>
        <taxon>Pseudomonadota</taxon>
        <taxon>Alphaproteobacteria</taxon>
        <taxon>Caulobacterales</taxon>
        <taxon>Caulobacteraceae</taxon>
        <taxon>Asticcacaulis</taxon>
    </lineage>
</organism>
<comment type="subcellular location">
    <subcellularLocation>
        <location evidence="1">Membrane</location>
    </subcellularLocation>
</comment>
<keyword evidence="7" id="KW-1185">Reference proteome</keyword>
<dbReference type="Proteomes" id="UP001216595">
    <property type="component" value="Unassembled WGS sequence"/>
</dbReference>
<reference evidence="6 7" key="1">
    <citation type="submission" date="2023-01" db="EMBL/GenBank/DDBJ databases">
        <title>Novel species of the genus Asticcacaulis isolated from rivers.</title>
        <authorList>
            <person name="Lu H."/>
        </authorList>
    </citation>
    <scope>NUCLEOTIDE SEQUENCE [LARGE SCALE GENOMIC DNA]</scope>
    <source>
        <strain evidence="6 7">DXS10W</strain>
    </source>
</reference>
<dbReference type="Pfam" id="PF01124">
    <property type="entry name" value="MAPEG"/>
    <property type="match status" value="1"/>
</dbReference>